<dbReference type="AlphaFoldDB" id="A0A2I0BAS1"/>
<dbReference type="Proteomes" id="UP000236161">
    <property type="component" value="Unassembled WGS sequence"/>
</dbReference>
<evidence type="ECO:0000313" key="2">
    <source>
        <dbReference type="Proteomes" id="UP000236161"/>
    </source>
</evidence>
<dbReference type="InterPro" id="IPR012340">
    <property type="entry name" value="NA-bd_OB-fold"/>
</dbReference>
<dbReference type="SUPFAM" id="SSF50249">
    <property type="entry name" value="Nucleic acid-binding proteins"/>
    <property type="match status" value="1"/>
</dbReference>
<gene>
    <name evidence="1" type="ORF">AXF42_Ash011461</name>
</gene>
<evidence type="ECO:0000313" key="1">
    <source>
        <dbReference type="EMBL" id="PKA64859.1"/>
    </source>
</evidence>
<keyword evidence="2" id="KW-1185">Reference proteome</keyword>
<reference evidence="1 2" key="1">
    <citation type="journal article" date="2017" name="Nature">
        <title>The Apostasia genome and the evolution of orchids.</title>
        <authorList>
            <person name="Zhang G.Q."/>
            <person name="Liu K.W."/>
            <person name="Li Z."/>
            <person name="Lohaus R."/>
            <person name="Hsiao Y.Y."/>
            <person name="Niu S.C."/>
            <person name="Wang J.Y."/>
            <person name="Lin Y.C."/>
            <person name="Xu Q."/>
            <person name="Chen L.J."/>
            <person name="Yoshida K."/>
            <person name="Fujiwara S."/>
            <person name="Wang Z.W."/>
            <person name="Zhang Y.Q."/>
            <person name="Mitsuda N."/>
            <person name="Wang M."/>
            <person name="Liu G.H."/>
            <person name="Pecoraro L."/>
            <person name="Huang H.X."/>
            <person name="Xiao X.J."/>
            <person name="Lin M."/>
            <person name="Wu X.Y."/>
            <person name="Wu W.L."/>
            <person name="Chen Y.Y."/>
            <person name="Chang S.B."/>
            <person name="Sakamoto S."/>
            <person name="Ohme-Takagi M."/>
            <person name="Yagi M."/>
            <person name="Zeng S.J."/>
            <person name="Shen C.Y."/>
            <person name="Yeh C.M."/>
            <person name="Luo Y.B."/>
            <person name="Tsai W.C."/>
            <person name="Van de Peer Y."/>
            <person name="Liu Z.J."/>
        </authorList>
    </citation>
    <scope>NUCLEOTIDE SEQUENCE [LARGE SCALE GENOMIC DNA]</scope>
    <source>
        <strain evidence="2">cv. Shenzhen</strain>
        <tissue evidence="1">Stem</tissue>
    </source>
</reference>
<evidence type="ECO:0008006" key="3">
    <source>
        <dbReference type="Google" id="ProtNLM"/>
    </source>
</evidence>
<name>A0A2I0BAS1_9ASPA</name>
<protein>
    <recommendedName>
        <fullName evidence="3">Replication factor A C-terminal domain-containing protein</fullName>
    </recommendedName>
</protein>
<dbReference type="Gene3D" id="2.40.50.140">
    <property type="entry name" value="Nucleic acid-binding proteins"/>
    <property type="match status" value="1"/>
</dbReference>
<accession>A0A2I0BAS1</accession>
<dbReference type="EMBL" id="KZ451899">
    <property type="protein sequence ID" value="PKA64859.1"/>
    <property type="molecule type" value="Genomic_DNA"/>
</dbReference>
<organism evidence="1 2">
    <name type="scientific">Apostasia shenzhenica</name>
    <dbReference type="NCBI Taxonomy" id="1088818"/>
    <lineage>
        <taxon>Eukaryota</taxon>
        <taxon>Viridiplantae</taxon>
        <taxon>Streptophyta</taxon>
        <taxon>Embryophyta</taxon>
        <taxon>Tracheophyta</taxon>
        <taxon>Spermatophyta</taxon>
        <taxon>Magnoliopsida</taxon>
        <taxon>Liliopsida</taxon>
        <taxon>Asparagales</taxon>
        <taxon>Orchidaceae</taxon>
        <taxon>Apostasioideae</taxon>
        <taxon>Apostasia</taxon>
    </lineage>
</organism>
<sequence>MLQNNDSMPQNMPQNNVLRHIKVYRIKVQAKSQNIWSYIACSSCGKKTEQTLNETFECASCNSNGKVISR</sequence>
<proteinExistence type="predicted"/>